<organism evidence="4 5">
    <name type="scientific">Agaribacillus aureus</name>
    <dbReference type="NCBI Taxonomy" id="3051825"/>
    <lineage>
        <taxon>Bacteria</taxon>
        <taxon>Pseudomonadati</taxon>
        <taxon>Bacteroidota</taxon>
        <taxon>Cytophagia</taxon>
        <taxon>Cytophagales</taxon>
        <taxon>Splendidivirgaceae</taxon>
        <taxon>Agaribacillus</taxon>
    </lineage>
</organism>
<comment type="similarity">
    <text evidence="2 3">Belongs to the LOG family.</text>
</comment>
<dbReference type="PANTHER" id="PTHR31223:SF70">
    <property type="entry name" value="LOG FAMILY PROTEIN YJL055W"/>
    <property type="match status" value="1"/>
</dbReference>
<keyword evidence="3" id="KW-0378">Hydrolase</keyword>
<comment type="caution">
    <text evidence="4">The sequence shown here is derived from an EMBL/GenBank/DDBJ whole genome shotgun (WGS) entry which is preliminary data.</text>
</comment>
<reference evidence="4" key="1">
    <citation type="submission" date="2023-06" db="EMBL/GenBank/DDBJ databases">
        <title>Genomic of Agaribacillus aureum.</title>
        <authorList>
            <person name="Wang G."/>
        </authorList>
    </citation>
    <scope>NUCLEOTIDE SEQUENCE</scope>
    <source>
        <strain evidence="4">BMA12</strain>
    </source>
</reference>
<gene>
    <name evidence="4" type="ORF">QQ020_05770</name>
</gene>
<accession>A0ABT8L1I6</accession>
<evidence type="ECO:0000313" key="4">
    <source>
        <dbReference type="EMBL" id="MDN5211545.1"/>
    </source>
</evidence>
<dbReference type="EMBL" id="JAUJEB010000001">
    <property type="protein sequence ID" value="MDN5211545.1"/>
    <property type="molecule type" value="Genomic_DNA"/>
</dbReference>
<dbReference type="PANTHER" id="PTHR31223">
    <property type="entry name" value="LOG FAMILY PROTEIN YJL055W"/>
    <property type="match status" value="1"/>
</dbReference>
<sequence>MTIKSLCIFCGSRVGKNEQYQEEAIKVGEILAKNQVKLVYGGGRVGLMGSLADSVLESGGEVTGVIPESLVSREVAHFGLSVLKVVNTMHERKELMYQWSDAFLALPGGFGTLDEFCEIFTWFQLGIHQKPVAFLNIAGYFDSLIQHFQHSVHQGFVDQALFDKIKVLQQSSEVEDFLSGL</sequence>
<comment type="catalytic activity">
    <reaction evidence="1">
        <text>AMP + H2O = D-ribose 5-phosphate + adenine</text>
        <dbReference type="Rhea" id="RHEA:20129"/>
        <dbReference type="ChEBI" id="CHEBI:15377"/>
        <dbReference type="ChEBI" id="CHEBI:16708"/>
        <dbReference type="ChEBI" id="CHEBI:78346"/>
        <dbReference type="ChEBI" id="CHEBI:456215"/>
        <dbReference type="EC" id="3.2.2.4"/>
    </reaction>
</comment>
<dbReference type="Pfam" id="PF03641">
    <property type="entry name" value="Lysine_decarbox"/>
    <property type="match status" value="1"/>
</dbReference>
<keyword evidence="5" id="KW-1185">Reference proteome</keyword>
<dbReference type="Gene3D" id="3.40.50.450">
    <property type="match status" value="1"/>
</dbReference>
<dbReference type="NCBIfam" id="TIGR00730">
    <property type="entry name" value="Rossman fold protein, TIGR00730 family"/>
    <property type="match status" value="1"/>
</dbReference>
<dbReference type="SUPFAM" id="SSF102405">
    <property type="entry name" value="MCP/YpsA-like"/>
    <property type="match status" value="1"/>
</dbReference>
<proteinExistence type="inferred from homology"/>
<dbReference type="EC" id="3.2.2.n1" evidence="3"/>
<dbReference type="RefSeq" id="WP_346756877.1">
    <property type="nucleotide sequence ID" value="NZ_JAUJEB010000001.1"/>
</dbReference>
<name>A0ABT8L1I6_9BACT</name>
<evidence type="ECO:0000256" key="3">
    <source>
        <dbReference type="RuleBase" id="RU363015"/>
    </source>
</evidence>
<evidence type="ECO:0000256" key="1">
    <source>
        <dbReference type="ARBA" id="ARBA00000274"/>
    </source>
</evidence>
<dbReference type="Proteomes" id="UP001172083">
    <property type="component" value="Unassembled WGS sequence"/>
</dbReference>
<dbReference type="InterPro" id="IPR031100">
    <property type="entry name" value="LOG_fam"/>
</dbReference>
<evidence type="ECO:0000313" key="5">
    <source>
        <dbReference type="Proteomes" id="UP001172083"/>
    </source>
</evidence>
<dbReference type="InterPro" id="IPR005269">
    <property type="entry name" value="LOG"/>
</dbReference>
<evidence type="ECO:0000256" key="2">
    <source>
        <dbReference type="ARBA" id="ARBA00006763"/>
    </source>
</evidence>
<protein>
    <recommendedName>
        <fullName evidence="3">Cytokinin riboside 5'-monophosphate phosphoribohydrolase</fullName>
        <ecNumber evidence="3">3.2.2.n1</ecNumber>
    </recommendedName>
</protein>
<keyword evidence="3" id="KW-0203">Cytokinin biosynthesis</keyword>